<protein>
    <submittedName>
        <fullName evidence="5">N-acetylmuramoyl-L-alanine amidase family 2</fullName>
    </submittedName>
</protein>
<dbReference type="KEGG" id="scy:SCATT_20290"/>
<dbReference type="GO" id="GO:0008270">
    <property type="term" value="F:zinc ion binding"/>
    <property type="evidence" value="ECO:0007669"/>
    <property type="project" value="InterPro"/>
</dbReference>
<organism evidence="5 6">
    <name type="scientific">Streptantibioticus cattleyicolor (strain ATCC 35852 / DSM 46488 / JCM 4925 / NBRC 14057 / NRRL 8057)</name>
    <name type="common">Streptomyces cattleya</name>
    <dbReference type="NCBI Taxonomy" id="1003195"/>
    <lineage>
        <taxon>Bacteria</taxon>
        <taxon>Bacillati</taxon>
        <taxon>Actinomycetota</taxon>
        <taxon>Actinomycetes</taxon>
        <taxon>Kitasatosporales</taxon>
        <taxon>Streptomycetaceae</taxon>
        <taxon>Streptantibioticus</taxon>
    </lineage>
</organism>
<evidence type="ECO:0000256" key="2">
    <source>
        <dbReference type="SAM" id="MobiDB-lite"/>
    </source>
</evidence>
<keyword evidence="3" id="KW-0732">Signal</keyword>
<dbReference type="InterPro" id="IPR036505">
    <property type="entry name" value="Amidase/PGRP_sf"/>
</dbReference>
<dbReference type="Proteomes" id="UP000007842">
    <property type="component" value="Chromosome"/>
</dbReference>
<gene>
    <name evidence="5" type="ordered locus">SCATT_20290</name>
</gene>
<evidence type="ECO:0000313" key="5">
    <source>
        <dbReference type="EMBL" id="AEW94400.1"/>
    </source>
</evidence>
<dbReference type="Gene3D" id="3.40.80.10">
    <property type="entry name" value="Peptidoglycan recognition protein-like"/>
    <property type="match status" value="1"/>
</dbReference>
<dbReference type="GO" id="GO:0008745">
    <property type="term" value="F:N-acetylmuramoyl-L-alanine amidase activity"/>
    <property type="evidence" value="ECO:0007669"/>
    <property type="project" value="InterPro"/>
</dbReference>
<feature type="domain" description="Peptidoglycan recognition protein family" evidence="4">
    <location>
        <begin position="272"/>
        <end position="420"/>
    </location>
</feature>
<feature type="region of interest" description="Disordered" evidence="2">
    <location>
        <begin position="115"/>
        <end position="159"/>
    </location>
</feature>
<dbReference type="Pfam" id="PF01510">
    <property type="entry name" value="Amidase_2"/>
    <property type="match status" value="1"/>
</dbReference>
<dbReference type="EMBL" id="CP003219">
    <property type="protein sequence ID" value="AEW94400.1"/>
    <property type="molecule type" value="Genomic_DNA"/>
</dbReference>
<dbReference type="HOGENOM" id="CLU_018529_0_0_11"/>
<comment type="similarity">
    <text evidence="1">Belongs to the N-acetylmuramoyl-L-alanine amidase 2 family.</text>
</comment>
<dbReference type="SUPFAM" id="SSF55846">
    <property type="entry name" value="N-acetylmuramoyl-L-alanine amidase-like"/>
    <property type="match status" value="1"/>
</dbReference>
<evidence type="ECO:0000259" key="4">
    <source>
        <dbReference type="SMART" id="SM00701"/>
    </source>
</evidence>
<name>F8JVC1_STREN</name>
<accession>G8WWJ2</accession>
<reference evidence="6" key="1">
    <citation type="submission" date="2011-12" db="EMBL/GenBank/DDBJ databases">
        <title>Complete genome sequence of Streptomyces cattleya strain DSM 46488.</title>
        <authorList>
            <person name="Ou H.-Y."/>
            <person name="Li P."/>
            <person name="Zhao C."/>
            <person name="O'Hagan D."/>
            <person name="Deng Z."/>
        </authorList>
    </citation>
    <scope>NUCLEOTIDE SEQUENCE [LARGE SCALE GENOMIC DNA]</scope>
    <source>
        <strain evidence="6">ATCC 35852 / DSM 46488 / JCM 4925 / NBRC 14057 / NRRL 8057</strain>
    </source>
</reference>
<dbReference type="CDD" id="cd06583">
    <property type="entry name" value="PGRP"/>
    <property type="match status" value="1"/>
</dbReference>
<accession>F8JVC1</accession>
<evidence type="ECO:0000313" key="6">
    <source>
        <dbReference type="Proteomes" id="UP000007842"/>
    </source>
</evidence>
<dbReference type="InterPro" id="IPR006619">
    <property type="entry name" value="PGRP_domain_met/bac"/>
</dbReference>
<feature type="compositionally biased region" description="Basic residues" evidence="2">
    <location>
        <begin position="254"/>
        <end position="270"/>
    </location>
</feature>
<dbReference type="STRING" id="1003195.SCATT_20290"/>
<feature type="region of interest" description="Disordered" evidence="2">
    <location>
        <begin position="182"/>
        <end position="278"/>
    </location>
</feature>
<dbReference type="KEGG" id="sct:SCAT_2047"/>
<dbReference type="GO" id="GO:0009253">
    <property type="term" value="P:peptidoglycan catabolic process"/>
    <property type="evidence" value="ECO:0007669"/>
    <property type="project" value="InterPro"/>
</dbReference>
<dbReference type="SMART" id="SM00701">
    <property type="entry name" value="PGRP"/>
    <property type="match status" value="1"/>
</dbReference>
<dbReference type="PANTHER" id="PTHR11022:SF41">
    <property type="entry name" value="PEPTIDOGLYCAN-RECOGNITION PROTEIN LC-RELATED"/>
    <property type="match status" value="1"/>
</dbReference>
<evidence type="ECO:0000256" key="1">
    <source>
        <dbReference type="ARBA" id="ARBA00007553"/>
    </source>
</evidence>
<feature type="chain" id="PRO_5003378874" evidence="3">
    <location>
        <begin position="24"/>
        <end position="467"/>
    </location>
</feature>
<sequence length="467" mass="50157">MRAITTRAITTAAIATACAGAVALTPQLLEPTRASGTVAGPAFRSAAGHPSRRPAAHGVPGRTHTLPLTRLPSTRAVGRRDVAGVPARTVAPFSLLGLTWNDPAARLAGTVEVRTRSASGHRWSPWRPVQVNDDDAPDERSPDRATGHLRGATAPLWTGPADGVQVRALSAALPAGLRLDMIDPGPDAADEDEADDVLPADADDPADGDDWSDEEWSDDDTYVTDDEAAAEAEAEEDAEAESRAGEADPGGRPAHGHKPRRQRPRGHRAPRPAITTRRGWGADERLRKGGYLYTSGIRAVFVHHSDTGNGYRCSQVPSIIRGIYRYHVRSLGWRDIGYNFLIDKCGRIYEGRAGGITKAVMGAHTLGFNAHTMGVALLGDYQRTRPPTAALRALERLAAWKLGLTGRDPRGTAALTSSGNGRYRRGAHPRFHAISGHRDGYPTECPGSRLYALLPQIRQAAARLQHR</sequence>
<dbReference type="eggNOG" id="COG5479">
    <property type="taxonomic scope" value="Bacteria"/>
</dbReference>
<feature type="compositionally biased region" description="Acidic residues" evidence="2">
    <location>
        <begin position="188"/>
        <end position="239"/>
    </location>
</feature>
<dbReference type="PROSITE" id="PS51257">
    <property type="entry name" value="PROKAR_LIPOPROTEIN"/>
    <property type="match status" value="1"/>
</dbReference>
<feature type="signal peptide" evidence="3">
    <location>
        <begin position="1"/>
        <end position="23"/>
    </location>
</feature>
<dbReference type="AlphaFoldDB" id="F8JVC1"/>
<proteinExistence type="inferred from homology"/>
<evidence type="ECO:0000256" key="3">
    <source>
        <dbReference type="SAM" id="SignalP"/>
    </source>
</evidence>
<dbReference type="InterPro" id="IPR015510">
    <property type="entry name" value="PGRP"/>
</dbReference>
<feature type="region of interest" description="Disordered" evidence="2">
    <location>
        <begin position="39"/>
        <end position="67"/>
    </location>
</feature>
<dbReference type="OrthoDB" id="514320at2"/>
<dbReference type="RefSeq" id="WP_014142794.1">
    <property type="nucleotide sequence ID" value="NC_016111.1"/>
</dbReference>
<dbReference type="InterPro" id="IPR002502">
    <property type="entry name" value="Amidase_domain"/>
</dbReference>
<keyword evidence="6" id="KW-1185">Reference proteome</keyword>
<dbReference type="PANTHER" id="PTHR11022">
    <property type="entry name" value="PEPTIDOGLYCAN RECOGNITION PROTEIN"/>
    <property type="match status" value="1"/>
</dbReference>
<dbReference type="PATRIC" id="fig|1003195.11.peg.3564"/>